<comment type="caution">
    <text evidence="5">The sequence shown here is derived from an EMBL/GenBank/DDBJ whole genome shotgun (WGS) entry which is preliminary data.</text>
</comment>
<dbReference type="GO" id="GO:0003700">
    <property type="term" value="F:DNA-binding transcription factor activity"/>
    <property type="evidence" value="ECO:0007669"/>
    <property type="project" value="TreeGrafter"/>
</dbReference>
<keyword evidence="3" id="KW-0804">Transcription</keyword>
<dbReference type="PROSITE" id="PS50943">
    <property type="entry name" value="HTH_CROC1"/>
    <property type="match status" value="1"/>
</dbReference>
<accession>A0A4V4HKY5</accession>
<dbReference type="PANTHER" id="PTHR46797">
    <property type="entry name" value="HTH-TYPE TRANSCRIPTIONAL REGULATOR"/>
    <property type="match status" value="1"/>
</dbReference>
<proteinExistence type="predicted"/>
<evidence type="ECO:0000256" key="2">
    <source>
        <dbReference type="ARBA" id="ARBA00023125"/>
    </source>
</evidence>
<protein>
    <submittedName>
        <fullName evidence="5">Helix-turn-helix transcriptional regulator</fullName>
    </submittedName>
</protein>
<dbReference type="SMART" id="SM00530">
    <property type="entry name" value="HTH_XRE"/>
    <property type="match status" value="1"/>
</dbReference>
<dbReference type="InterPro" id="IPR010982">
    <property type="entry name" value="Lambda_DNA-bd_dom_sf"/>
</dbReference>
<reference evidence="5 6" key="1">
    <citation type="journal article" date="2009" name="Int. J. Syst. Evol. Microbiol.">
        <title>Nocardioides caeni sp. nov., isolated from wastewater.</title>
        <authorList>
            <person name="Yoon J.H."/>
            <person name="Kang S.J."/>
            <person name="Park S."/>
            <person name="Kim W."/>
            <person name="Oh T.K."/>
        </authorList>
    </citation>
    <scope>NUCLEOTIDE SEQUENCE [LARGE SCALE GENOMIC DNA]</scope>
    <source>
        <strain evidence="5 6">DSM 23134</strain>
    </source>
</reference>
<evidence type="ECO:0000313" key="5">
    <source>
        <dbReference type="EMBL" id="THV16186.1"/>
    </source>
</evidence>
<dbReference type="Gene3D" id="1.10.260.40">
    <property type="entry name" value="lambda repressor-like DNA-binding domains"/>
    <property type="match status" value="1"/>
</dbReference>
<dbReference type="PANTHER" id="PTHR46797:SF23">
    <property type="entry name" value="HTH-TYPE TRANSCRIPTIONAL REGULATOR SUTR"/>
    <property type="match status" value="1"/>
</dbReference>
<evidence type="ECO:0000256" key="1">
    <source>
        <dbReference type="ARBA" id="ARBA00023015"/>
    </source>
</evidence>
<evidence type="ECO:0000256" key="3">
    <source>
        <dbReference type="ARBA" id="ARBA00023163"/>
    </source>
</evidence>
<organism evidence="5 6">
    <name type="scientific">Nocardioides caeni</name>
    <dbReference type="NCBI Taxonomy" id="574700"/>
    <lineage>
        <taxon>Bacteria</taxon>
        <taxon>Bacillati</taxon>
        <taxon>Actinomycetota</taxon>
        <taxon>Actinomycetes</taxon>
        <taxon>Propionibacteriales</taxon>
        <taxon>Nocardioidaceae</taxon>
        <taxon>Nocardioides</taxon>
    </lineage>
</organism>
<dbReference type="Proteomes" id="UP000307087">
    <property type="component" value="Unassembled WGS sequence"/>
</dbReference>
<dbReference type="OrthoDB" id="9814553at2"/>
<keyword evidence="6" id="KW-1185">Reference proteome</keyword>
<dbReference type="Pfam" id="PF01381">
    <property type="entry name" value="HTH_3"/>
    <property type="match status" value="1"/>
</dbReference>
<dbReference type="AlphaFoldDB" id="A0A4V4HKY5"/>
<name>A0A4V4HKY5_9ACTN</name>
<keyword evidence="2" id="KW-0238">DNA-binding</keyword>
<dbReference type="InterPro" id="IPR001387">
    <property type="entry name" value="Cro/C1-type_HTH"/>
</dbReference>
<dbReference type="CDD" id="cd00093">
    <property type="entry name" value="HTH_XRE"/>
    <property type="match status" value="1"/>
</dbReference>
<keyword evidence="1" id="KW-0805">Transcription regulation</keyword>
<evidence type="ECO:0000313" key="6">
    <source>
        <dbReference type="Proteomes" id="UP000307087"/>
    </source>
</evidence>
<dbReference type="GO" id="GO:0005829">
    <property type="term" value="C:cytosol"/>
    <property type="evidence" value="ECO:0007669"/>
    <property type="project" value="TreeGrafter"/>
</dbReference>
<sequence>MLGERVRERRHELGLSQERLAEGTALHWSFIGRIERGQANLTLRNILRLAAALDVDPGVLVTGLRSDD</sequence>
<evidence type="ECO:0000259" key="4">
    <source>
        <dbReference type="PROSITE" id="PS50943"/>
    </source>
</evidence>
<dbReference type="InterPro" id="IPR050807">
    <property type="entry name" value="TransReg_Diox_bact_type"/>
</dbReference>
<dbReference type="GO" id="GO:0003677">
    <property type="term" value="F:DNA binding"/>
    <property type="evidence" value="ECO:0007669"/>
    <property type="project" value="UniProtKB-KW"/>
</dbReference>
<dbReference type="SUPFAM" id="SSF47413">
    <property type="entry name" value="lambda repressor-like DNA-binding domains"/>
    <property type="match status" value="1"/>
</dbReference>
<feature type="domain" description="HTH cro/C1-type" evidence="4">
    <location>
        <begin position="6"/>
        <end position="60"/>
    </location>
</feature>
<gene>
    <name evidence="5" type="ORF">E9934_07145</name>
</gene>
<dbReference type="EMBL" id="STGW01000003">
    <property type="protein sequence ID" value="THV16186.1"/>
    <property type="molecule type" value="Genomic_DNA"/>
</dbReference>